<gene>
    <name evidence="1" type="ORF">RY972_19890</name>
</gene>
<dbReference type="InterPro" id="IPR038724">
    <property type="entry name" value="RepA"/>
</dbReference>
<sequence length="375" mass="40483">MNAMNPILAAARKPELVIASQDDALIPDEQSIEEPRKTKLPLIRGFQGFDVQASYLIKGYLPADCTASIYGPSGSFKSFLAVSWACHIATGKQWNERKTEAGAVLYVVGEGGVGVPRRIRAWADQYNQGEDVPNIFRVDMPVFMADPLQVMELKLAASQVKAETGLDVKLIVVDTVARCFGAGDENKASDMGAFIAGCDLVKAATGATILLVHHTGKQEANGARGSSAFKAALDAEYLVKREGDKGDSLVLKATKMKDSEQPEAVAFDLKSRVITFDSDGDEVTSLVLIDKGREPADPEELDGIGNISSNHKAMYQTIRELCEKGDGKAPWRAVQASMKQAGTWDSKKGSRWRDKLEEDGLISVDGDAISLCSPE</sequence>
<reference evidence="1 2" key="1">
    <citation type="submission" date="2023-10" db="EMBL/GenBank/DDBJ databases">
        <title>Genome analysis of psychrotrophic aerobic bacterium Aeromonas allosaccharophila BIM B-1809 isolated from infected fish.</title>
        <authorList>
            <person name="Leanovich S.I."/>
            <person name="Sidarenka A.V."/>
            <person name="Akhremchuk A.E."/>
            <person name="Sikolenko M.A."/>
            <person name="Valentovich L.N."/>
        </authorList>
    </citation>
    <scope>NUCLEOTIDE SEQUENCE [LARGE SCALE GENOMIC DNA]</scope>
    <source>
        <strain evidence="1 2">BIM B-1809</strain>
    </source>
</reference>
<evidence type="ECO:0000313" key="1">
    <source>
        <dbReference type="EMBL" id="WOE66228.1"/>
    </source>
</evidence>
<dbReference type="Pfam" id="PF13481">
    <property type="entry name" value="AAA_25"/>
    <property type="match status" value="1"/>
</dbReference>
<dbReference type="RefSeq" id="WP_317102939.1">
    <property type="nucleotide sequence ID" value="NZ_CP136584.1"/>
</dbReference>
<dbReference type="SUPFAM" id="SSF52540">
    <property type="entry name" value="P-loop containing nucleoside triphosphate hydrolases"/>
    <property type="match status" value="1"/>
</dbReference>
<protein>
    <submittedName>
        <fullName evidence="1">Helicase RepA family protein</fullName>
    </submittedName>
</protein>
<accession>A0ABZ0FA21</accession>
<keyword evidence="1" id="KW-0067">ATP-binding</keyword>
<name>A0ABZ0FA21_9GAMM</name>
<dbReference type="Proteomes" id="UP001302667">
    <property type="component" value="Chromosome"/>
</dbReference>
<keyword evidence="1" id="KW-0547">Nucleotide-binding</keyword>
<keyword evidence="1" id="KW-0347">Helicase</keyword>
<organism evidence="1 2">
    <name type="scientific">Aeromonas allosaccharophila</name>
    <dbReference type="NCBI Taxonomy" id="656"/>
    <lineage>
        <taxon>Bacteria</taxon>
        <taxon>Pseudomonadati</taxon>
        <taxon>Pseudomonadota</taxon>
        <taxon>Gammaproteobacteria</taxon>
        <taxon>Aeromonadales</taxon>
        <taxon>Aeromonadaceae</taxon>
        <taxon>Aeromonas</taxon>
    </lineage>
</organism>
<keyword evidence="2" id="KW-1185">Reference proteome</keyword>
<dbReference type="InterPro" id="IPR027417">
    <property type="entry name" value="P-loop_NTPase"/>
</dbReference>
<dbReference type="EMBL" id="CP136584">
    <property type="protein sequence ID" value="WOE66228.1"/>
    <property type="molecule type" value="Genomic_DNA"/>
</dbReference>
<dbReference type="GO" id="GO:0004386">
    <property type="term" value="F:helicase activity"/>
    <property type="evidence" value="ECO:0007669"/>
    <property type="project" value="UniProtKB-KW"/>
</dbReference>
<keyword evidence="1" id="KW-0378">Hydrolase</keyword>
<dbReference type="CDD" id="cd01125">
    <property type="entry name" value="RepA_RSF1010_like"/>
    <property type="match status" value="1"/>
</dbReference>
<dbReference type="Gene3D" id="3.40.50.300">
    <property type="entry name" value="P-loop containing nucleotide triphosphate hydrolases"/>
    <property type="match status" value="1"/>
</dbReference>
<evidence type="ECO:0000313" key="2">
    <source>
        <dbReference type="Proteomes" id="UP001302667"/>
    </source>
</evidence>
<proteinExistence type="predicted"/>